<feature type="compositionally biased region" description="Low complexity" evidence="1">
    <location>
        <begin position="345"/>
        <end position="370"/>
    </location>
</feature>
<sequence>MTSDAASFHRAGDYQELVDEISELLGVPATLENRDFELIAFGAYDSEGDLDPSALDPVRARSILTRRSTAAVRTWFEGFGITRASGPVRIPPTPEAGVYRGRICLPVRHRGVVLGYVWLLDSEPGPTDRQLDAAMRVTARIGALLADEAQHGADLSRELRAVLTAERGWQGDMAVAALRTALGSRADGPYTVVCVAPWPSTDPDEAPSARTVPHAAALCTVPWGVTGQCLAVLVRLRATDTLTPASSAAGRLLGRARGVDGSGGGAYGEPGSGAGRSGSEPSAGRSSGTYGGRPAEKKGSGPDDGRAHRGDDSGPGGARNSGNRPGSGSSVGPVQGAPGAGRGAAGPDAASRDAPGAPGTPGGTPASGAPRDTTAPDAPGSTAPRGATRDTTAPSVPSGTAAPGATPNTAAPGATPNTTAPGATRDTTAPSAPSGTASPGATPNTTAPGATRDTTAPSAPSGTASPGATPNTTAPGATRDTTAPSAPSGTASPGATPNTTAPGATRDTTAPGATRSTPAPGATRDTPTPAAVAAGIADARVGLAELAAAWQEASAAARAGLAEPGFGPVAEWSRIGPYRLLTALPPAAAHDPAVRPLLSPAHRELARTAEVYLDCAGQAGRTAAALGIHRQTLYYRLSRVEQLTGLDLDDGEDRLLLHMVLKGVRL</sequence>
<evidence type="ECO:0000256" key="1">
    <source>
        <dbReference type="SAM" id="MobiDB-lite"/>
    </source>
</evidence>
<proteinExistence type="predicted"/>
<comment type="caution">
    <text evidence="3">The sequence shown here is derived from an EMBL/GenBank/DDBJ whole genome shotgun (WGS) entry which is preliminary data.</text>
</comment>
<feature type="compositionally biased region" description="Polar residues" evidence="1">
    <location>
        <begin position="425"/>
        <end position="434"/>
    </location>
</feature>
<feature type="compositionally biased region" description="Low complexity" evidence="1">
    <location>
        <begin position="489"/>
        <end position="505"/>
    </location>
</feature>
<evidence type="ECO:0000313" key="3">
    <source>
        <dbReference type="EMBL" id="MDQ0907433.1"/>
    </source>
</evidence>
<feature type="domain" description="PucR C-terminal helix-turn-helix" evidence="2">
    <location>
        <begin position="605"/>
        <end position="662"/>
    </location>
</feature>
<feature type="compositionally biased region" description="Polar residues" evidence="1">
    <location>
        <begin position="389"/>
        <end position="398"/>
    </location>
</feature>
<feature type="region of interest" description="Disordered" evidence="1">
    <location>
        <begin position="255"/>
        <end position="528"/>
    </location>
</feature>
<feature type="compositionally biased region" description="Basic and acidic residues" evidence="1">
    <location>
        <begin position="294"/>
        <end position="312"/>
    </location>
</feature>
<reference evidence="3" key="1">
    <citation type="submission" date="2023-07" db="EMBL/GenBank/DDBJ databases">
        <title>Comparative genomics of wheat-associated soil bacteria to identify genetic determinants of phenazine resistance.</title>
        <authorList>
            <person name="Mouncey N."/>
        </authorList>
    </citation>
    <scope>NUCLEOTIDE SEQUENCE</scope>
    <source>
        <strain evidence="3">V4I22</strain>
    </source>
</reference>
<accession>A0AAW8FF49</accession>
<dbReference type="AlphaFoldDB" id="A0AAW8FF49"/>
<feature type="compositionally biased region" description="Low complexity" evidence="1">
    <location>
        <begin position="399"/>
        <end position="424"/>
    </location>
</feature>
<dbReference type="PANTHER" id="PTHR33744">
    <property type="entry name" value="CARBOHYDRATE DIACID REGULATOR"/>
    <property type="match status" value="1"/>
</dbReference>
<gene>
    <name evidence="3" type="ORF">QFZ22_003418</name>
</gene>
<organism evidence="3 4">
    <name type="scientific">Streptomyces canus</name>
    <dbReference type="NCBI Taxonomy" id="58343"/>
    <lineage>
        <taxon>Bacteria</taxon>
        <taxon>Bacillati</taxon>
        <taxon>Actinomycetota</taxon>
        <taxon>Actinomycetes</taxon>
        <taxon>Kitasatosporales</taxon>
        <taxon>Streptomycetaceae</taxon>
        <taxon>Streptomyces</taxon>
        <taxon>Streptomyces aurantiacus group</taxon>
    </lineage>
</organism>
<feature type="compositionally biased region" description="Polar residues" evidence="1">
    <location>
        <begin position="479"/>
        <end position="488"/>
    </location>
</feature>
<name>A0AAW8FF49_9ACTN</name>
<dbReference type="InterPro" id="IPR042070">
    <property type="entry name" value="PucR_C-HTH_sf"/>
</dbReference>
<dbReference type="Pfam" id="PF13556">
    <property type="entry name" value="HTH_30"/>
    <property type="match status" value="1"/>
</dbReference>
<feature type="compositionally biased region" description="Polar residues" evidence="1">
    <location>
        <begin position="452"/>
        <end position="461"/>
    </location>
</feature>
<evidence type="ECO:0000259" key="2">
    <source>
        <dbReference type="Pfam" id="PF13556"/>
    </source>
</evidence>
<feature type="compositionally biased region" description="Gly residues" evidence="1">
    <location>
        <begin position="260"/>
        <end position="276"/>
    </location>
</feature>
<dbReference type="InterPro" id="IPR025736">
    <property type="entry name" value="PucR_C-HTH_dom"/>
</dbReference>
<feature type="compositionally biased region" description="Low complexity" evidence="1">
    <location>
        <begin position="435"/>
        <end position="451"/>
    </location>
</feature>
<evidence type="ECO:0000313" key="4">
    <source>
        <dbReference type="Proteomes" id="UP001234216"/>
    </source>
</evidence>
<protein>
    <recommendedName>
        <fullName evidence="2">PucR C-terminal helix-turn-helix domain-containing protein</fullName>
    </recommendedName>
</protein>
<dbReference type="Proteomes" id="UP001234216">
    <property type="component" value="Unassembled WGS sequence"/>
</dbReference>
<feature type="compositionally biased region" description="Low complexity" evidence="1">
    <location>
        <begin position="462"/>
        <end position="478"/>
    </location>
</feature>
<dbReference type="EMBL" id="JAUSZV010000005">
    <property type="protein sequence ID" value="MDQ0907433.1"/>
    <property type="molecule type" value="Genomic_DNA"/>
</dbReference>
<feature type="compositionally biased region" description="Low complexity" evidence="1">
    <location>
        <begin position="320"/>
        <end position="337"/>
    </location>
</feature>
<dbReference type="InterPro" id="IPR051448">
    <property type="entry name" value="CdaR-like_regulators"/>
</dbReference>
<dbReference type="Gene3D" id="1.10.10.2840">
    <property type="entry name" value="PucR C-terminal helix-turn-helix domain"/>
    <property type="match status" value="1"/>
</dbReference>
<dbReference type="PANTHER" id="PTHR33744:SF17">
    <property type="entry name" value="CONSERVED PROTEIN"/>
    <property type="match status" value="1"/>
</dbReference>